<feature type="signal peptide" evidence="7">
    <location>
        <begin position="1"/>
        <end position="23"/>
    </location>
</feature>
<dbReference type="PANTHER" id="PTHR30069:SF46">
    <property type="entry name" value="OAR PROTEIN"/>
    <property type="match status" value="1"/>
</dbReference>
<dbReference type="AlphaFoldDB" id="A0AAE3TD49"/>
<evidence type="ECO:0000313" key="10">
    <source>
        <dbReference type="Proteomes" id="UP001221302"/>
    </source>
</evidence>
<keyword evidence="4" id="KW-0812">Transmembrane</keyword>
<feature type="domain" description="TonB-dependent transporter Oar-like beta-barrel" evidence="8">
    <location>
        <begin position="242"/>
        <end position="320"/>
    </location>
</feature>
<dbReference type="Pfam" id="PF25183">
    <property type="entry name" value="OMP_b-brl_4"/>
    <property type="match status" value="2"/>
</dbReference>
<keyword evidence="9" id="KW-0378">Hydrolase</keyword>
<comment type="caution">
    <text evidence="9">The sequence shown here is derived from an EMBL/GenBank/DDBJ whole genome shotgun (WGS) entry which is preliminary data.</text>
</comment>
<sequence length="1075" mass="119955">MKKVKQLLTLLFAVMMFSFGTMYSQTTTASINGLVVDQNGNPLPGANVVAVHLPSGSQYGTTTRNDGRYNILGMRVGGPYKVTVSFVGYTSQVEEGFELSLGQNLRINFKLPEEAVQLSGITVTAEKNAILSQSRTGAAQNISIKQIEEIPTISRSFQSFAKLSPMFSGTGLSAAGRSNRYNNIQLDGTQYNDLFGLGSTGTPGGQTSTNPVSLDAVREFQVVIAPFDVRLGGFTGGGINAITRSGTNEFLGSAYFFGRNQSLVGKYGTTDQVPKPGSTDIQRKAVADFKDYQYGFRFGGPIMKDKLFFFVNGELTQNQLPLKNASLSQGDPTVIAGFMDKVNKVANIFKTKYGYDPGSYDEFLREQPSSKLFLRFDYNLSENHKLTFRHNFVDAYTDVLGSRTATNAMSFTSYNYRIKSKTNSAVLQLNSTFSNQMNNELILGYTWIRDRRHGTSQDAPEVRINDGGYTIWAGPDQFSSANELDQDIFEVTDNFNYFAGDHVFTVGTHNEFYSFRNLFLRAYFGSYVFNSITDFENGKPGFYLRRYSIYPKGNPNPLQAAEFDVAQYGFYVQDEWTVSPALKLTLGVRGDIPTFPTEPAQNDSVSKYFPGISTLDKPKTTVLFSPRFGFNYDMSGDRSTQLRGGIGIFTGRVPYVWMSNNYGNTGVYYAEVRNGGTVPNGFFNTNPYNQPKPGDPGTGSARTQAEINLVDPDTKMPQVLRFNVAIDQQLPYNTIGTIEYQYSKSINDMIYRKLNIGKPIGKIGQLGSGIDGRTIYGGTTSYNNNFFDVLQLANTSSGYQSNLAFQLQRNMAKGLSFNIGYVTGVAKDRNSVLSSQAVSQMRFNQIPEDPNNPPLTTANFQIDHRMFAQVSYVVDFFDNASTTFSLYFNRQSGDPLTYYVTGDLNNDGFDNNDLFYIPRNESEILLGSIVNNQYVKATAAGTTWDDLNNFINNDDYLRENRGKIAERNAARQPWVNYLDFRFSQDIPDFMGIGKFQLTLDILNVLNLLNSKWGWVETVPNNNYAIVTYRGRITYNGKANIPVYSFSKPARNVPWSISDSSSRWAMQLGIRYSFGF</sequence>
<dbReference type="EMBL" id="JARGDL010000002">
    <property type="protein sequence ID" value="MDF1610848.1"/>
    <property type="molecule type" value="Genomic_DNA"/>
</dbReference>
<accession>A0AAE3TD49</accession>
<dbReference type="GO" id="GO:0004180">
    <property type="term" value="F:carboxypeptidase activity"/>
    <property type="evidence" value="ECO:0007669"/>
    <property type="project" value="UniProtKB-KW"/>
</dbReference>
<organism evidence="9 10">
    <name type="scientific">Stygiobacter electus</name>
    <dbReference type="NCBI Taxonomy" id="3032292"/>
    <lineage>
        <taxon>Bacteria</taxon>
        <taxon>Pseudomonadati</taxon>
        <taxon>Ignavibacteriota</taxon>
        <taxon>Ignavibacteria</taxon>
        <taxon>Ignavibacteriales</taxon>
        <taxon>Melioribacteraceae</taxon>
        <taxon>Stygiobacter</taxon>
    </lineage>
</organism>
<evidence type="ECO:0000256" key="2">
    <source>
        <dbReference type="ARBA" id="ARBA00022448"/>
    </source>
</evidence>
<dbReference type="InterPro" id="IPR057601">
    <property type="entry name" value="Oar-like_b-barrel"/>
</dbReference>
<dbReference type="SUPFAM" id="SSF49464">
    <property type="entry name" value="Carboxypeptidase regulatory domain-like"/>
    <property type="match status" value="1"/>
</dbReference>
<proteinExistence type="predicted"/>
<keyword evidence="10" id="KW-1185">Reference proteome</keyword>
<dbReference type="GO" id="GO:0044718">
    <property type="term" value="P:siderophore transmembrane transport"/>
    <property type="evidence" value="ECO:0007669"/>
    <property type="project" value="TreeGrafter"/>
</dbReference>
<feature type="domain" description="TonB-dependent transporter Oar-like beta-barrel" evidence="8">
    <location>
        <begin position="368"/>
        <end position="1010"/>
    </location>
</feature>
<dbReference type="Pfam" id="PF13620">
    <property type="entry name" value="CarboxypepD_reg"/>
    <property type="match status" value="1"/>
</dbReference>
<dbReference type="Gene3D" id="2.40.170.20">
    <property type="entry name" value="TonB-dependent receptor, beta-barrel domain"/>
    <property type="match status" value="1"/>
</dbReference>
<feature type="chain" id="PRO_5041994593" evidence="7">
    <location>
        <begin position="24"/>
        <end position="1075"/>
    </location>
</feature>
<dbReference type="SUPFAM" id="SSF56935">
    <property type="entry name" value="Porins"/>
    <property type="match status" value="1"/>
</dbReference>
<keyword evidence="7" id="KW-0732">Signal</keyword>
<evidence type="ECO:0000256" key="4">
    <source>
        <dbReference type="ARBA" id="ARBA00022692"/>
    </source>
</evidence>
<dbReference type="Gene3D" id="2.60.40.1120">
    <property type="entry name" value="Carboxypeptidase-like, regulatory domain"/>
    <property type="match status" value="1"/>
</dbReference>
<dbReference type="GO" id="GO:0009279">
    <property type="term" value="C:cell outer membrane"/>
    <property type="evidence" value="ECO:0007669"/>
    <property type="project" value="UniProtKB-SubCell"/>
</dbReference>
<gene>
    <name evidence="9" type="ORF">P0M35_01675</name>
</gene>
<dbReference type="Proteomes" id="UP001221302">
    <property type="component" value="Unassembled WGS sequence"/>
</dbReference>
<keyword evidence="5" id="KW-0472">Membrane</keyword>
<reference evidence="9" key="1">
    <citation type="submission" date="2023-03" db="EMBL/GenBank/DDBJ databases">
        <title>Stygiobacter electus gen. nov., sp. nov., facultatively anaerobic thermotolerant bacterium of the class Ignavibacteria from a well of Yessentuki mineral water deposit.</title>
        <authorList>
            <person name="Podosokorskaya O.A."/>
            <person name="Elcheninov A.G."/>
            <person name="Petrova N.F."/>
            <person name="Zavarzina D.G."/>
            <person name="Kublanov I.V."/>
            <person name="Merkel A.Y."/>
        </authorList>
    </citation>
    <scope>NUCLEOTIDE SEQUENCE</scope>
    <source>
        <strain evidence="9">09-Me</strain>
    </source>
</reference>
<evidence type="ECO:0000256" key="3">
    <source>
        <dbReference type="ARBA" id="ARBA00022452"/>
    </source>
</evidence>
<evidence type="ECO:0000313" key="9">
    <source>
        <dbReference type="EMBL" id="MDF1610848.1"/>
    </source>
</evidence>
<evidence type="ECO:0000259" key="8">
    <source>
        <dbReference type="Pfam" id="PF25183"/>
    </source>
</evidence>
<dbReference type="InterPro" id="IPR008969">
    <property type="entry name" value="CarboxyPept-like_regulatory"/>
</dbReference>
<keyword evidence="3" id="KW-1134">Transmembrane beta strand</keyword>
<dbReference type="GO" id="GO:0015344">
    <property type="term" value="F:siderophore uptake transmembrane transporter activity"/>
    <property type="evidence" value="ECO:0007669"/>
    <property type="project" value="TreeGrafter"/>
</dbReference>
<dbReference type="InterPro" id="IPR039426">
    <property type="entry name" value="TonB-dep_rcpt-like"/>
</dbReference>
<dbReference type="PANTHER" id="PTHR30069">
    <property type="entry name" value="TONB-DEPENDENT OUTER MEMBRANE RECEPTOR"/>
    <property type="match status" value="1"/>
</dbReference>
<evidence type="ECO:0000256" key="5">
    <source>
        <dbReference type="ARBA" id="ARBA00023136"/>
    </source>
</evidence>
<comment type="subcellular location">
    <subcellularLocation>
        <location evidence="1">Cell outer membrane</location>
        <topology evidence="1">Multi-pass membrane protein</topology>
    </subcellularLocation>
</comment>
<name>A0AAE3TD49_9BACT</name>
<keyword evidence="2" id="KW-0813">Transport</keyword>
<protein>
    <submittedName>
        <fullName evidence="9">Carboxypeptidase regulatory-like domain-containing protein</fullName>
    </submittedName>
</protein>
<keyword evidence="9" id="KW-0121">Carboxypeptidase</keyword>
<keyword evidence="9" id="KW-0645">Protease</keyword>
<evidence type="ECO:0000256" key="6">
    <source>
        <dbReference type="ARBA" id="ARBA00023237"/>
    </source>
</evidence>
<evidence type="ECO:0000256" key="7">
    <source>
        <dbReference type="SAM" id="SignalP"/>
    </source>
</evidence>
<keyword evidence="6" id="KW-0998">Cell outer membrane</keyword>
<dbReference type="InterPro" id="IPR036942">
    <property type="entry name" value="Beta-barrel_TonB_sf"/>
</dbReference>
<dbReference type="RefSeq" id="WP_321534615.1">
    <property type="nucleotide sequence ID" value="NZ_JARGDL010000002.1"/>
</dbReference>
<evidence type="ECO:0000256" key="1">
    <source>
        <dbReference type="ARBA" id="ARBA00004571"/>
    </source>
</evidence>